<dbReference type="AlphaFoldDB" id="A0A9W8E1S9"/>
<feature type="compositionally biased region" description="Polar residues" evidence="1">
    <location>
        <begin position="16"/>
        <end position="30"/>
    </location>
</feature>
<gene>
    <name evidence="2" type="ORF">IWQ62_003295</name>
</gene>
<feature type="compositionally biased region" description="Low complexity" evidence="1">
    <location>
        <begin position="208"/>
        <end position="218"/>
    </location>
</feature>
<reference evidence="2" key="1">
    <citation type="submission" date="2022-07" db="EMBL/GenBank/DDBJ databases">
        <title>Phylogenomic reconstructions and comparative analyses of Kickxellomycotina fungi.</title>
        <authorList>
            <person name="Reynolds N.K."/>
            <person name="Stajich J.E."/>
            <person name="Barry K."/>
            <person name="Grigoriev I.V."/>
            <person name="Crous P."/>
            <person name="Smith M.E."/>
        </authorList>
    </citation>
    <scope>NUCLEOTIDE SEQUENCE</scope>
    <source>
        <strain evidence="2">RSA 1196</strain>
    </source>
</reference>
<dbReference type="EMBL" id="JANBPY010000858">
    <property type="protein sequence ID" value="KAJ1963183.1"/>
    <property type="molecule type" value="Genomic_DNA"/>
</dbReference>
<feature type="compositionally biased region" description="Polar residues" evidence="1">
    <location>
        <begin position="152"/>
        <end position="161"/>
    </location>
</feature>
<evidence type="ECO:0000256" key="1">
    <source>
        <dbReference type="SAM" id="MobiDB-lite"/>
    </source>
</evidence>
<evidence type="ECO:0000313" key="2">
    <source>
        <dbReference type="EMBL" id="KAJ1963183.1"/>
    </source>
</evidence>
<feature type="compositionally biased region" description="Polar residues" evidence="1">
    <location>
        <begin position="173"/>
        <end position="192"/>
    </location>
</feature>
<name>A0A9W8E1S9_9FUNG</name>
<sequence length="269" mass="28794">MRRKRIKSTGGAVNRTGKSNGVGSTGQSVSETPPATIAEEDEEEIDGNSLAKDAQEPLSSPAKVTLPGPLSPKSTPASDSTRPPDSLASDTLMEIQREQLIKEEFYRKAGIPDQSKVPLYPPVLVRPRTADDPTYDSDSGDDDEEEKDDASVNQVENSSEQAAKEGQSDSEEPWQSNNANGPSTTANSSRQTATEDSKVKDYSGVLNSNERSSSVSQSHTTENGPKSGLDDDDGEYVIVPIQSTTPNSSQQPDGDSITGDEEIPNKRHT</sequence>
<dbReference type="Proteomes" id="UP001150925">
    <property type="component" value="Unassembled WGS sequence"/>
</dbReference>
<feature type="compositionally biased region" description="Acidic residues" evidence="1">
    <location>
        <begin position="133"/>
        <end position="148"/>
    </location>
</feature>
<keyword evidence="3" id="KW-1185">Reference proteome</keyword>
<comment type="caution">
    <text evidence="2">The sequence shown here is derived from an EMBL/GenBank/DDBJ whole genome shotgun (WGS) entry which is preliminary data.</text>
</comment>
<organism evidence="2 3">
    <name type="scientific">Dispira parvispora</name>
    <dbReference type="NCBI Taxonomy" id="1520584"/>
    <lineage>
        <taxon>Eukaryota</taxon>
        <taxon>Fungi</taxon>
        <taxon>Fungi incertae sedis</taxon>
        <taxon>Zoopagomycota</taxon>
        <taxon>Kickxellomycotina</taxon>
        <taxon>Dimargaritomycetes</taxon>
        <taxon>Dimargaritales</taxon>
        <taxon>Dimargaritaceae</taxon>
        <taxon>Dispira</taxon>
    </lineage>
</organism>
<protein>
    <submittedName>
        <fullName evidence="2">Uncharacterized protein</fullName>
    </submittedName>
</protein>
<feature type="region of interest" description="Disordered" evidence="1">
    <location>
        <begin position="106"/>
        <end position="269"/>
    </location>
</feature>
<proteinExistence type="predicted"/>
<feature type="compositionally biased region" description="Polar residues" evidence="1">
    <location>
        <begin position="241"/>
        <end position="253"/>
    </location>
</feature>
<evidence type="ECO:0000313" key="3">
    <source>
        <dbReference type="Proteomes" id="UP001150925"/>
    </source>
</evidence>
<feature type="compositionally biased region" description="Polar residues" evidence="1">
    <location>
        <begin position="72"/>
        <end position="83"/>
    </location>
</feature>
<accession>A0A9W8E1S9</accession>
<feature type="region of interest" description="Disordered" evidence="1">
    <location>
        <begin position="1"/>
        <end position="93"/>
    </location>
</feature>